<dbReference type="EMBL" id="GBXM01101821">
    <property type="protein sequence ID" value="JAH06756.1"/>
    <property type="molecule type" value="Transcribed_RNA"/>
</dbReference>
<reference evidence="1" key="2">
    <citation type="journal article" date="2015" name="Fish Shellfish Immunol.">
        <title>Early steps in the European eel (Anguilla anguilla)-Vibrio vulnificus interaction in the gills: Role of the RtxA13 toxin.</title>
        <authorList>
            <person name="Callol A."/>
            <person name="Pajuelo D."/>
            <person name="Ebbesson L."/>
            <person name="Teles M."/>
            <person name="MacKenzie S."/>
            <person name="Amaro C."/>
        </authorList>
    </citation>
    <scope>NUCLEOTIDE SEQUENCE</scope>
</reference>
<proteinExistence type="predicted"/>
<protein>
    <submittedName>
        <fullName evidence="1">Uncharacterized protein</fullName>
    </submittedName>
</protein>
<accession>A0A0E9PQ73</accession>
<name>A0A0E9PQ73_ANGAN</name>
<organism evidence="1">
    <name type="scientific">Anguilla anguilla</name>
    <name type="common">European freshwater eel</name>
    <name type="synonym">Muraena anguilla</name>
    <dbReference type="NCBI Taxonomy" id="7936"/>
    <lineage>
        <taxon>Eukaryota</taxon>
        <taxon>Metazoa</taxon>
        <taxon>Chordata</taxon>
        <taxon>Craniata</taxon>
        <taxon>Vertebrata</taxon>
        <taxon>Euteleostomi</taxon>
        <taxon>Actinopterygii</taxon>
        <taxon>Neopterygii</taxon>
        <taxon>Teleostei</taxon>
        <taxon>Anguilliformes</taxon>
        <taxon>Anguillidae</taxon>
        <taxon>Anguilla</taxon>
    </lineage>
</organism>
<dbReference type="AlphaFoldDB" id="A0A0E9PQ73"/>
<evidence type="ECO:0000313" key="1">
    <source>
        <dbReference type="EMBL" id="JAH06756.1"/>
    </source>
</evidence>
<sequence>MPTLSACILPKCITLVDIFEKEFQVFLFQC</sequence>
<reference evidence="1" key="1">
    <citation type="submission" date="2014-11" db="EMBL/GenBank/DDBJ databases">
        <authorList>
            <person name="Amaro Gonzalez C."/>
        </authorList>
    </citation>
    <scope>NUCLEOTIDE SEQUENCE</scope>
</reference>